<evidence type="ECO:0000256" key="4">
    <source>
        <dbReference type="ARBA" id="ARBA00022643"/>
    </source>
</evidence>
<evidence type="ECO:0000256" key="3">
    <source>
        <dbReference type="ARBA" id="ARBA00022630"/>
    </source>
</evidence>
<gene>
    <name evidence="9" type="ORF">Q3C12_29040</name>
</gene>
<evidence type="ECO:0000256" key="1">
    <source>
        <dbReference type="ARBA" id="ARBA00001917"/>
    </source>
</evidence>
<keyword evidence="5" id="KW-0665">Pyrimidine biosynthesis</keyword>
<dbReference type="PANTHER" id="PTHR48109:SF4">
    <property type="entry name" value="DIHYDROOROTATE DEHYDROGENASE (QUINONE), MITOCHONDRIAL"/>
    <property type="match status" value="1"/>
</dbReference>
<feature type="transmembrane region" description="Helical" evidence="7">
    <location>
        <begin position="612"/>
        <end position="635"/>
    </location>
</feature>
<dbReference type="InterPro" id="IPR005720">
    <property type="entry name" value="Dihydroorotate_DH_cat"/>
</dbReference>
<keyword evidence="4" id="KW-0288">FMN</keyword>
<evidence type="ECO:0000313" key="10">
    <source>
        <dbReference type="Proteomes" id="UP001168883"/>
    </source>
</evidence>
<feature type="domain" description="Dihydroorotate dehydrogenase catalytic" evidence="8">
    <location>
        <begin position="60"/>
        <end position="324"/>
    </location>
</feature>
<feature type="transmembrane region" description="Helical" evidence="7">
    <location>
        <begin position="500"/>
        <end position="526"/>
    </location>
</feature>
<feature type="transmembrane region" description="Helical" evidence="7">
    <location>
        <begin position="427"/>
        <end position="450"/>
    </location>
</feature>
<dbReference type="PANTHER" id="PTHR48109">
    <property type="entry name" value="DIHYDROOROTATE DEHYDROGENASE (QUINONE), MITOCHONDRIAL-RELATED"/>
    <property type="match status" value="1"/>
</dbReference>
<keyword evidence="10" id="KW-1185">Reference proteome</keyword>
<reference evidence="9" key="1">
    <citation type="submission" date="2023-07" db="EMBL/GenBank/DDBJ databases">
        <authorList>
            <person name="Aktuganov G."/>
            <person name="Boyko T."/>
            <person name="Delegan Y."/>
            <person name="Galimzianova N."/>
            <person name="Gilvanova E."/>
            <person name="Korobov V."/>
            <person name="Kuzmina L."/>
            <person name="Melentiev A."/>
            <person name="Milman P."/>
            <person name="Ryabova A."/>
            <person name="Stupak E."/>
            <person name="Yasakov T."/>
            <person name="Zharikova N."/>
            <person name="Zhurenko E."/>
        </authorList>
    </citation>
    <scope>NUCLEOTIDE SEQUENCE</scope>
    <source>
        <strain evidence="9">IB-739</strain>
    </source>
</reference>
<evidence type="ECO:0000256" key="5">
    <source>
        <dbReference type="ARBA" id="ARBA00022975"/>
    </source>
</evidence>
<feature type="transmembrane region" description="Helical" evidence="7">
    <location>
        <begin position="556"/>
        <end position="577"/>
    </location>
</feature>
<dbReference type="Proteomes" id="UP001168883">
    <property type="component" value="Unassembled WGS sequence"/>
</dbReference>
<evidence type="ECO:0000259" key="8">
    <source>
        <dbReference type="Pfam" id="PF01180"/>
    </source>
</evidence>
<keyword evidence="7" id="KW-0472">Membrane</keyword>
<evidence type="ECO:0000256" key="2">
    <source>
        <dbReference type="ARBA" id="ARBA00004725"/>
    </source>
</evidence>
<dbReference type="InterPro" id="IPR013785">
    <property type="entry name" value="Aldolase_TIM"/>
</dbReference>
<dbReference type="EMBL" id="JAUMKJ010000053">
    <property type="protein sequence ID" value="MDO3681054.1"/>
    <property type="molecule type" value="Genomic_DNA"/>
</dbReference>
<feature type="transmembrane region" description="Helical" evidence="7">
    <location>
        <begin position="584"/>
        <end position="606"/>
    </location>
</feature>
<dbReference type="Pfam" id="PF01180">
    <property type="entry name" value="DHO_dh"/>
    <property type="match status" value="1"/>
</dbReference>
<feature type="transmembrane region" description="Helical" evidence="7">
    <location>
        <begin position="391"/>
        <end position="415"/>
    </location>
</feature>
<dbReference type="SUPFAM" id="SSF51395">
    <property type="entry name" value="FMN-linked oxidoreductases"/>
    <property type="match status" value="1"/>
</dbReference>
<proteinExistence type="predicted"/>
<protein>
    <recommendedName>
        <fullName evidence="8">Dihydroorotate dehydrogenase catalytic domain-containing protein</fullName>
    </recommendedName>
</protein>
<accession>A0ABT8VJC5</accession>
<feature type="transmembrane region" description="Helical" evidence="7">
    <location>
        <begin position="344"/>
        <end position="371"/>
    </location>
</feature>
<comment type="caution">
    <text evidence="9">The sequence shown here is derived from an EMBL/GenBank/DDBJ whole genome shotgun (WGS) entry which is preliminary data.</text>
</comment>
<evidence type="ECO:0000256" key="6">
    <source>
        <dbReference type="ARBA" id="ARBA00023002"/>
    </source>
</evidence>
<comment type="cofactor">
    <cofactor evidence="1">
        <name>FMN</name>
        <dbReference type="ChEBI" id="CHEBI:58210"/>
    </cofactor>
</comment>
<evidence type="ECO:0000313" key="9">
    <source>
        <dbReference type="EMBL" id="MDO3681054.1"/>
    </source>
</evidence>
<evidence type="ECO:0000256" key="7">
    <source>
        <dbReference type="SAM" id="Phobius"/>
    </source>
</evidence>
<dbReference type="InterPro" id="IPR050074">
    <property type="entry name" value="DHO_dehydrogenase"/>
</dbReference>
<keyword evidence="3" id="KW-0285">Flavoprotein</keyword>
<feature type="transmembrane region" description="Helical" evidence="7">
    <location>
        <begin position="456"/>
        <end position="474"/>
    </location>
</feature>
<comment type="pathway">
    <text evidence="2">Pyrimidine metabolism; UMP biosynthesis via de novo pathway.</text>
</comment>
<keyword evidence="7" id="KW-1133">Transmembrane helix</keyword>
<dbReference type="RefSeq" id="WP_302881065.1">
    <property type="nucleotide sequence ID" value="NZ_JAUMKJ010000053.1"/>
</dbReference>
<dbReference type="Gene3D" id="3.20.20.70">
    <property type="entry name" value="Aldolase class I"/>
    <property type="match status" value="1"/>
</dbReference>
<keyword evidence="6" id="KW-0560">Oxidoreductase</keyword>
<sequence length="658" mass="71873">MPDWSYQTLFRPLLFGLPAETARDFTLGAMGLLSRLPGGTLVIKTLGHMESHPILESEACGGLRLKYPVGLSGGLDVHGTAHRALAQFGFGFIEIGPVTVREVTNDRPIRREVSGEALLYPNVGANEGLEKLAGRMQRKQGHRLPLMFRLRPMPGASPEQAQAELRQMMERLAPWAAAFYIDSIDTGWPPEATAAYLHAVRQASHEAAPGKPLLLYVAPDDPAERLQALLSRIDAAAWEGIVVGDAVRTPEGFVIGREALAPGVERVKQLRQLAGPELTIVLAGGIHEPRDALLAVEAGADCVQLHSGLVYSGPGLPKRINEALIYEKVRETDSPPETSFWRDWGWMCLLGIGMIIGGILAWMIAATTVMLPYDVLYLGMDQTMLGQANRWLLGFMSHDRVTLAGTMISIGILYYQLARHGLRKGLHWTKTALMTSGLVGFSSFFLYLGYGYFDPLHALAAAVLLPMFILSMRARADRPSYDPPNLANDRIWRRAQWGQLLFVTLGFALAVGGVVIAGVGITFVFVPTDLAYLCASAEMLADINERLIPLIAHDRAGFGGALFSNALAVLIIALWGIGQGQRWVWWTLLLGGLPGFLAGLSVHFQIGYTDFIHLLPAYFACLLYIGGLILLYPYLMQRPVRSGIHGGRASQALPVSDR</sequence>
<keyword evidence="7" id="KW-0812">Transmembrane</keyword>
<organism evidence="9 10">
    <name type="scientific">Paenibacillus ehimensis</name>
    <dbReference type="NCBI Taxonomy" id="79264"/>
    <lineage>
        <taxon>Bacteria</taxon>
        <taxon>Bacillati</taxon>
        <taxon>Bacillota</taxon>
        <taxon>Bacilli</taxon>
        <taxon>Bacillales</taxon>
        <taxon>Paenibacillaceae</taxon>
        <taxon>Paenibacillus</taxon>
    </lineage>
</organism>
<name>A0ABT8VJC5_9BACL</name>